<evidence type="ECO:0000313" key="1">
    <source>
        <dbReference type="EMBL" id="KAI6082664.1"/>
    </source>
</evidence>
<organism evidence="1 2">
    <name type="scientific">Hypoxylon rubiginosum</name>
    <dbReference type="NCBI Taxonomy" id="110542"/>
    <lineage>
        <taxon>Eukaryota</taxon>
        <taxon>Fungi</taxon>
        <taxon>Dikarya</taxon>
        <taxon>Ascomycota</taxon>
        <taxon>Pezizomycotina</taxon>
        <taxon>Sordariomycetes</taxon>
        <taxon>Xylariomycetidae</taxon>
        <taxon>Xylariales</taxon>
        <taxon>Hypoxylaceae</taxon>
        <taxon>Hypoxylon</taxon>
    </lineage>
</organism>
<evidence type="ECO:0000313" key="2">
    <source>
        <dbReference type="Proteomes" id="UP001497680"/>
    </source>
</evidence>
<protein>
    <submittedName>
        <fullName evidence="1">Uncharacterized protein</fullName>
    </submittedName>
</protein>
<accession>A0ACC0CQI0</accession>
<dbReference type="EMBL" id="MU394366">
    <property type="protein sequence ID" value="KAI6082664.1"/>
    <property type="molecule type" value="Genomic_DNA"/>
</dbReference>
<dbReference type="Proteomes" id="UP001497680">
    <property type="component" value="Unassembled WGS sequence"/>
</dbReference>
<proteinExistence type="predicted"/>
<gene>
    <name evidence="1" type="ORF">F4821DRAFT_207610</name>
</gene>
<reference evidence="1 2" key="1">
    <citation type="journal article" date="2022" name="New Phytol.">
        <title>Ecological generalism drives hyperdiversity of secondary metabolite gene clusters in xylarialean endophytes.</title>
        <authorList>
            <person name="Franco M.E.E."/>
            <person name="Wisecaver J.H."/>
            <person name="Arnold A.E."/>
            <person name="Ju Y.M."/>
            <person name="Slot J.C."/>
            <person name="Ahrendt S."/>
            <person name="Moore L.P."/>
            <person name="Eastman K.E."/>
            <person name="Scott K."/>
            <person name="Konkel Z."/>
            <person name="Mondo S.J."/>
            <person name="Kuo A."/>
            <person name="Hayes R.D."/>
            <person name="Haridas S."/>
            <person name="Andreopoulos B."/>
            <person name="Riley R."/>
            <person name="LaButti K."/>
            <person name="Pangilinan J."/>
            <person name="Lipzen A."/>
            <person name="Amirebrahimi M."/>
            <person name="Yan J."/>
            <person name="Adam C."/>
            <person name="Keymanesh K."/>
            <person name="Ng V."/>
            <person name="Louie K."/>
            <person name="Northen T."/>
            <person name="Drula E."/>
            <person name="Henrissat B."/>
            <person name="Hsieh H.M."/>
            <person name="Youens-Clark K."/>
            <person name="Lutzoni F."/>
            <person name="Miadlikowska J."/>
            <person name="Eastwood D.C."/>
            <person name="Hamelin R.C."/>
            <person name="Grigoriev I.V."/>
            <person name="U'Ren J.M."/>
        </authorList>
    </citation>
    <scope>NUCLEOTIDE SEQUENCE [LARGE SCALE GENOMIC DNA]</scope>
    <source>
        <strain evidence="1 2">ER1909</strain>
    </source>
</reference>
<keyword evidence="2" id="KW-1185">Reference proteome</keyword>
<name>A0ACC0CQI0_9PEZI</name>
<sequence>MMRITHTRHARGSVLGPCTAVADYYLDLLDPDLRKRQLDSPHTPSIVINDGFKAGPPREGLACEGVRSSLPPSPLGDPRSSSSPMGDLPYPNQIKEYAKKNHHAFFKEPVGERSMPNLRRVEDDRMAKLVKVHLSRLQAHLHKQQNNDYTIILKIQQGKPINFDEMARTPLPDAPSKLVAVFLRLDYRLRRLVEQQRVDSRSLLLLLLDMGVLHRSSIARARQDHGTFRRGDLTNPGSSGTVACLRLSRGPVQQERYQSSHLGGPPRTLWPRLQRRRPRPCHAAWGAGLLHS</sequence>
<comment type="caution">
    <text evidence="1">The sequence shown here is derived from an EMBL/GenBank/DDBJ whole genome shotgun (WGS) entry which is preliminary data.</text>
</comment>